<protein>
    <submittedName>
        <fullName evidence="1">Uncharacterized protein</fullName>
    </submittedName>
</protein>
<dbReference type="AlphaFoldDB" id="A0A0A9D2Y2"/>
<dbReference type="EMBL" id="GBRH01215759">
    <property type="protein sequence ID" value="JAD82136.1"/>
    <property type="molecule type" value="Transcribed_RNA"/>
</dbReference>
<proteinExistence type="predicted"/>
<sequence length="60" mass="6885">MDIKTTAPEILATHGFGLTTSRMDHQKGCILIPFRMNGTNANMPYKRIHRYNLQPTKKII</sequence>
<reference evidence="1" key="1">
    <citation type="submission" date="2014-09" db="EMBL/GenBank/DDBJ databases">
        <authorList>
            <person name="Magalhaes I.L.F."/>
            <person name="Oliveira U."/>
            <person name="Santos F.R."/>
            <person name="Vidigal T.H.D.A."/>
            <person name="Brescovit A.D."/>
            <person name="Santos A.J."/>
        </authorList>
    </citation>
    <scope>NUCLEOTIDE SEQUENCE</scope>
    <source>
        <tissue evidence="1">Shoot tissue taken approximately 20 cm above the soil surface</tissue>
    </source>
</reference>
<reference evidence="1" key="2">
    <citation type="journal article" date="2015" name="Data Brief">
        <title>Shoot transcriptome of the giant reed, Arundo donax.</title>
        <authorList>
            <person name="Barrero R.A."/>
            <person name="Guerrero F.D."/>
            <person name="Moolhuijzen P."/>
            <person name="Goolsby J.A."/>
            <person name="Tidwell J."/>
            <person name="Bellgard S.E."/>
            <person name="Bellgard M.I."/>
        </authorList>
    </citation>
    <scope>NUCLEOTIDE SEQUENCE</scope>
    <source>
        <tissue evidence="1">Shoot tissue taken approximately 20 cm above the soil surface</tissue>
    </source>
</reference>
<name>A0A0A9D2Y2_ARUDO</name>
<accession>A0A0A9D2Y2</accession>
<evidence type="ECO:0000313" key="1">
    <source>
        <dbReference type="EMBL" id="JAD82136.1"/>
    </source>
</evidence>
<organism evidence="1">
    <name type="scientific">Arundo donax</name>
    <name type="common">Giant reed</name>
    <name type="synonym">Donax arundinaceus</name>
    <dbReference type="NCBI Taxonomy" id="35708"/>
    <lineage>
        <taxon>Eukaryota</taxon>
        <taxon>Viridiplantae</taxon>
        <taxon>Streptophyta</taxon>
        <taxon>Embryophyta</taxon>
        <taxon>Tracheophyta</taxon>
        <taxon>Spermatophyta</taxon>
        <taxon>Magnoliopsida</taxon>
        <taxon>Liliopsida</taxon>
        <taxon>Poales</taxon>
        <taxon>Poaceae</taxon>
        <taxon>PACMAD clade</taxon>
        <taxon>Arundinoideae</taxon>
        <taxon>Arundineae</taxon>
        <taxon>Arundo</taxon>
    </lineage>
</organism>